<keyword evidence="2" id="KW-1185">Reference proteome</keyword>
<evidence type="ECO:0000313" key="2">
    <source>
        <dbReference type="Proteomes" id="UP000050794"/>
    </source>
</evidence>
<organism evidence="2 3">
    <name type="scientific">Toxocara canis</name>
    <name type="common">Canine roundworm</name>
    <dbReference type="NCBI Taxonomy" id="6265"/>
    <lineage>
        <taxon>Eukaryota</taxon>
        <taxon>Metazoa</taxon>
        <taxon>Ecdysozoa</taxon>
        <taxon>Nematoda</taxon>
        <taxon>Chromadorea</taxon>
        <taxon>Rhabditida</taxon>
        <taxon>Spirurina</taxon>
        <taxon>Ascaridomorpha</taxon>
        <taxon>Ascaridoidea</taxon>
        <taxon>Toxocaridae</taxon>
        <taxon>Toxocara</taxon>
    </lineage>
</organism>
<dbReference type="AlphaFoldDB" id="A0A183UBP4"/>
<evidence type="ECO:0000313" key="3">
    <source>
        <dbReference type="WBParaSite" id="TCNE_0000591401-mRNA-1"/>
    </source>
</evidence>
<dbReference type="Proteomes" id="UP000050794">
    <property type="component" value="Unassembled WGS sequence"/>
</dbReference>
<gene>
    <name evidence="1" type="ORF">TCNE_LOCUS5914</name>
</gene>
<dbReference type="EMBL" id="UYWY01019409">
    <property type="protein sequence ID" value="VDM37166.1"/>
    <property type="molecule type" value="Genomic_DNA"/>
</dbReference>
<proteinExistence type="predicted"/>
<reference evidence="1 2" key="2">
    <citation type="submission" date="2018-11" db="EMBL/GenBank/DDBJ databases">
        <authorList>
            <consortium name="Pathogen Informatics"/>
        </authorList>
    </citation>
    <scope>NUCLEOTIDE SEQUENCE [LARGE SCALE GENOMIC DNA]</scope>
</reference>
<accession>A0A183UBP4</accession>
<protein>
    <submittedName>
        <fullName evidence="1 3">Uncharacterized protein</fullName>
    </submittedName>
</protein>
<evidence type="ECO:0000313" key="1">
    <source>
        <dbReference type="EMBL" id="VDM37166.1"/>
    </source>
</evidence>
<sequence length="91" mass="10506">MKEHSWHLVWAVNVRKQARTVDLNLIARILVKVDFFRIFEIDFCERFVVWGHVQSATCMAQKQQPENASTPKGGVEDISPEVMATNIHENL</sequence>
<dbReference type="WBParaSite" id="TCNE_0000591401-mRNA-1">
    <property type="protein sequence ID" value="TCNE_0000591401-mRNA-1"/>
    <property type="gene ID" value="TCNE_0000591401"/>
</dbReference>
<name>A0A183UBP4_TOXCA</name>
<reference evidence="3" key="1">
    <citation type="submission" date="2016-06" db="UniProtKB">
        <authorList>
            <consortium name="WormBaseParasite"/>
        </authorList>
    </citation>
    <scope>IDENTIFICATION</scope>
</reference>